<evidence type="ECO:0000313" key="2">
    <source>
        <dbReference type="EMBL" id="KAF3763862.1"/>
    </source>
</evidence>
<dbReference type="Proteomes" id="UP000803844">
    <property type="component" value="Unassembled WGS sequence"/>
</dbReference>
<name>A0A9P5CN23_CRYP1</name>
<evidence type="ECO:0000313" key="3">
    <source>
        <dbReference type="Proteomes" id="UP000803844"/>
    </source>
</evidence>
<feature type="compositionally biased region" description="Low complexity" evidence="1">
    <location>
        <begin position="125"/>
        <end position="141"/>
    </location>
</feature>
<feature type="compositionally biased region" description="Low complexity" evidence="1">
    <location>
        <begin position="204"/>
        <end position="217"/>
    </location>
</feature>
<dbReference type="EMBL" id="MU032349">
    <property type="protein sequence ID" value="KAF3763862.1"/>
    <property type="molecule type" value="Genomic_DNA"/>
</dbReference>
<keyword evidence="3" id="KW-1185">Reference proteome</keyword>
<reference evidence="2" key="1">
    <citation type="journal article" date="2020" name="Phytopathology">
        <title>Genome sequence of the chestnut blight fungus Cryphonectria parasitica EP155: A fundamental resource for an archetypical invasive plant pathogen.</title>
        <authorList>
            <person name="Crouch J.A."/>
            <person name="Dawe A."/>
            <person name="Aerts A."/>
            <person name="Barry K."/>
            <person name="Churchill A.C.L."/>
            <person name="Grimwood J."/>
            <person name="Hillman B."/>
            <person name="Milgroom M.G."/>
            <person name="Pangilinan J."/>
            <person name="Smith M."/>
            <person name="Salamov A."/>
            <person name="Schmutz J."/>
            <person name="Yadav J."/>
            <person name="Grigoriev I.V."/>
            <person name="Nuss D."/>
        </authorList>
    </citation>
    <scope>NUCLEOTIDE SEQUENCE</scope>
    <source>
        <strain evidence="2">EP155</strain>
    </source>
</reference>
<feature type="compositionally biased region" description="Polar residues" evidence="1">
    <location>
        <begin position="142"/>
        <end position="152"/>
    </location>
</feature>
<feature type="region of interest" description="Disordered" evidence="1">
    <location>
        <begin position="122"/>
        <end position="160"/>
    </location>
</feature>
<proteinExistence type="predicted"/>
<feature type="compositionally biased region" description="Polar residues" evidence="1">
    <location>
        <begin position="345"/>
        <end position="364"/>
    </location>
</feature>
<dbReference type="OrthoDB" id="5397087at2759"/>
<feature type="region of interest" description="Disordered" evidence="1">
    <location>
        <begin position="316"/>
        <end position="396"/>
    </location>
</feature>
<feature type="region of interest" description="Disordered" evidence="1">
    <location>
        <begin position="174"/>
        <end position="287"/>
    </location>
</feature>
<sequence>MASIIHKERTGKGLKISEDVVLKEEMYEEEDDPPRPNIWRDLPSKFQDFATIQAAMHQSVANPSFLARGASVAQVERDFERIFGAMTRPPVHSQLDMAYAAAPPRPPHQATDSPAQALHIDTSLPSRPVPASAHPAAVPSPLTGQTASTPGSMLSPGMSPAALGSPTFTFGLHPHSVASPMTTPNTNFPQMSPPLNSDHMTSRSQSVAASEAGSGSSHVNTALHNHAASQGLRRARQASSGLRSALHTPGHSTATTPSGEPLSKRRRSEYDAPLTTTPGPPTAHFTSQLPQNLHDIFAGAWMDNMQGGWQLDNPGLFGPQQTPMVLQDPPPPRNQHRHSVPFPNQPMSRISSQLSASATGQPASAATDCHATRDSSSISPTLVHDSASPRASAETTPAATFDNDLALYEMAKSNPSFDWCASNMVADLPTTGDFNIDDFLNMPSSQEAADNINNNGLPWY</sequence>
<comment type="caution">
    <text evidence="2">The sequence shown here is derived from an EMBL/GenBank/DDBJ whole genome shotgun (WGS) entry which is preliminary data.</text>
</comment>
<dbReference type="AlphaFoldDB" id="A0A9P5CN23"/>
<dbReference type="GeneID" id="63837857"/>
<dbReference type="RefSeq" id="XP_040774823.1">
    <property type="nucleotide sequence ID" value="XM_040920728.1"/>
</dbReference>
<feature type="compositionally biased region" description="Polar residues" evidence="1">
    <location>
        <begin position="179"/>
        <end position="203"/>
    </location>
</feature>
<evidence type="ECO:0000256" key="1">
    <source>
        <dbReference type="SAM" id="MobiDB-lite"/>
    </source>
</evidence>
<accession>A0A9P5CN23</accession>
<protein>
    <submittedName>
        <fullName evidence="2">Uncharacterized protein</fullName>
    </submittedName>
</protein>
<gene>
    <name evidence="2" type="ORF">M406DRAFT_332309</name>
</gene>
<organism evidence="2 3">
    <name type="scientific">Cryphonectria parasitica (strain ATCC 38755 / EP155)</name>
    <dbReference type="NCBI Taxonomy" id="660469"/>
    <lineage>
        <taxon>Eukaryota</taxon>
        <taxon>Fungi</taxon>
        <taxon>Dikarya</taxon>
        <taxon>Ascomycota</taxon>
        <taxon>Pezizomycotina</taxon>
        <taxon>Sordariomycetes</taxon>
        <taxon>Sordariomycetidae</taxon>
        <taxon>Diaporthales</taxon>
        <taxon>Cryphonectriaceae</taxon>
        <taxon>Cryphonectria-Endothia species complex</taxon>
        <taxon>Cryphonectria</taxon>
    </lineage>
</organism>